<dbReference type="Gene3D" id="3.30.420.10">
    <property type="entry name" value="Ribonuclease H-like superfamily/Ribonuclease H"/>
    <property type="match status" value="1"/>
</dbReference>
<dbReference type="InterPro" id="IPR012337">
    <property type="entry name" value="RNaseH-like_sf"/>
</dbReference>
<dbReference type="EMBL" id="JAMFLX010000008">
    <property type="protein sequence ID" value="MCL6269877.1"/>
    <property type="molecule type" value="Genomic_DNA"/>
</dbReference>
<proteinExistence type="predicted"/>
<dbReference type="SUPFAM" id="SSF53098">
    <property type="entry name" value="Ribonuclease H-like"/>
    <property type="match status" value="1"/>
</dbReference>
<dbReference type="Proteomes" id="UP001203338">
    <property type="component" value="Unassembled WGS sequence"/>
</dbReference>
<evidence type="ECO:0008006" key="3">
    <source>
        <dbReference type="Google" id="ProtNLM"/>
    </source>
</evidence>
<accession>A0ABT0PES6</accession>
<dbReference type="PANTHER" id="PTHR10948:SF23">
    <property type="entry name" value="TRANSPOSASE INSI FOR INSERTION SEQUENCE ELEMENT IS30A-RELATED"/>
    <property type="match status" value="1"/>
</dbReference>
<dbReference type="PANTHER" id="PTHR10948">
    <property type="entry name" value="TRANSPOSASE"/>
    <property type="match status" value="1"/>
</dbReference>
<dbReference type="InterPro" id="IPR036397">
    <property type="entry name" value="RNaseH_sf"/>
</dbReference>
<sequence>MKDAINADVYFAKPYASYQRGTNENTNGIIRRTWPKKMALGSLTEAEIKTMELLINTMPRKVLGGRTLYEIYTGESIALIA</sequence>
<comment type="caution">
    <text evidence="1">The sequence shown here is derived from an EMBL/GenBank/DDBJ whole genome shotgun (WGS) entry which is preliminary data.</text>
</comment>
<dbReference type="InterPro" id="IPR051917">
    <property type="entry name" value="Transposase-Integrase"/>
</dbReference>
<keyword evidence="2" id="KW-1185">Reference proteome</keyword>
<gene>
    <name evidence="1" type="ORF">M3P05_07990</name>
</gene>
<name>A0ABT0PES6_9GAMM</name>
<protein>
    <recommendedName>
        <fullName evidence="3">Integrase catalytic domain-containing protein</fullName>
    </recommendedName>
</protein>
<reference evidence="1 2" key="1">
    <citation type="submission" date="2022-05" db="EMBL/GenBank/DDBJ databases">
        <authorList>
            <person name="Park J.-S."/>
        </authorList>
    </citation>
    <scope>NUCLEOTIDE SEQUENCE [LARGE SCALE GENOMIC DNA]</scope>
    <source>
        <strain evidence="1 2">2012CJ34-2</strain>
    </source>
</reference>
<evidence type="ECO:0000313" key="1">
    <source>
        <dbReference type="EMBL" id="MCL6269877.1"/>
    </source>
</evidence>
<organism evidence="1 2">
    <name type="scientific">Parendozoicomonas callyspongiae</name>
    <dbReference type="NCBI Taxonomy" id="2942213"/>
    <lineage>
        <taxon>Bacteria</taxon>
        <taxon>Pseudomonadati</taxon>
        <taxon>Pseudomonadota</taxon>
        <taxon>Gammaproteobacteria</taxon>
        <taxon>Oceanospirillales</taxon>
        <taxon>Endozoicomonadaceae</taxon>
        <taxon>Parendozoicomonas</taxon>
    </lineage>
</organism>
<evidence type="ECO:0000313" key="2">
    <source>
        <dbReference type="Proteomes" id="UP001203338"/>
    </source>
</evidence>